<dbReference type="GO" id="GO:0008270">
    <property type="term" value="F:zinc ion binding"/>
    <property type="evidence" value="ECO:0007669"/>
    <property type="project" value="UniProtKB-KW"/>
</dbReference>
<evidence type="ECO:0000256" key="6">
    <source>
        <dbReference type="ARBA" id="ARBA00022833"/>
    </source>
</evidence>
<dbReference type="InterPro" id="IPR013087">
    <property type="entry name" value="Znf_C2H2_type"/>
</dbReference>
<accession>A0A670IQB1</accession>
<dbReference type="FunFam" id="3.30.160.60:FF:000895">
    <property type="entry name" value="Zinc finger protein 597"/>
    <property type="match status" value="1"/>
</dbReference>
<dbReference type="FunFam" id="3.30.160.60:FF:000624">
    <property type="entry name" value="zinc finger protein 697"/>
    <property type="match status" value="1"/>
</dbReference>
<evidence type="ECO:0000313" key="14">
    <source>
        <dbReference type="Ensembl" id="ENSPMRP00000013876.1"/>
    </source>
</evidence>
<dbReference type="GO" id="GO:0000981">
    <property type="term" value="F:DNA-binding transcription factor activity, RNA polymerase II-specific"/>
    <property type="evidence" value="ECO:0007669"/>
    <property type="project" value="TreeGrafter"/>
</dbReference>
<evidence type="ECO:0000256" key="8">
    <source>
        <dbReference type="ARBA" id="ARBA00023125"/>
    </source>
</evidence>
<dbReference type="FunFam" id="3.30.160.60:FF:000508">
    <property type="entry name" value="Myeloid zinc finger 1"/>
    <property type="match status" value="1"/>
</dbReference>
<feature type="domain" description="C2H2-type" evidence="13">
    <location>
        <begin position="330"/>
        <end position="357"/>
    </location>
</feature>
<reference evidence="14" key="3">
    <citation type="submission" date="2025-09" db="UniProtKB">
        <authorList>
            <consortium name="Ensembl"/>
        </authorList>
    </citation>
    <scope>IDENTIFICATION</scope>
</reference>
<dbReference type="SUPFAM" id="SSF57667">
    <property type="entry name" value="beta-beta-alpha zinc fingers"/>
    <property type="match status" value="5"/>
</dbReference>
<evidence type="ECO:0000256" key="7">
    <source>
        <dbReference type="ARBA" id="ARBA00023015"/>
    </source>
</evidence>
<keyword evidence="10" id="KW-0539">Nucleus</keyword>
<proteinExistence type="inferred from homology"/>
<dbReference type="Proteomes" id="UP000472272">
    <property type="component" value="Chromosome 2"/>
</dbReference>
<organism evidence="14 15">
    <name type="scientific">Podarcis muralis</name>
    <name type="common">Wall lizard</name>
    <name type="synonym">Lacerta muralis</name>
    <dbReference type="NCBI Taxonomy" id="64176"/>
    <lineage>
        <taxon>Eukaryota</taxon>
        <taxon>Metazoa</taxon>
        <taxon>Chordata</taxon>
        <taxon>Craniata</taxon>
        <taxon>Vertebrata</taxon>
        <taxon>Euteleostomi</taxon>
        <taxon>Lepidosauria</taxon>
        <taxon>Squamata</taxon>
        <taxon>Bifurcata</taxon>
        <taxon>Unidentata</taxon>
        <taxon>Episquamata</taxon>
        <taxon>Laterata</taxon>
        <taxon>Lacertibaenia</taxon>
        <taxon>Lacertidae</taxon>
        <taxon>Podarcis</taxon>
    </lineage>
</organism>
<keyword evidence="4" id="KW-0677">Repeat</keyword>
<keyword evidence="7" id="KW-0805">Transcription regulation</keyword>
<keyword evidence="9" id="KW-0804">Transcription</keyword>
<dbReference type="AlphaFoldDB" id="A0A670IQB1"/>
<comment type="subcellular location">
    <subcellularLocation>
        <location evidence="1">Nucleus</location>
    </subcellularLocation>
</comment>
<keyword evidence="6" id="KW-0862">Zinc</keyword>
<reference evidence="14 15" key="1">
    <citation type="journal article" date="2019" name="Proc. Natl. Acad. Sci. U.S.A.">
        <title>Regulatory changes in pterin and carotenoid genes underlie balanced color polymorphisms in the wall lizard.</title>
        <authorList>
            <person name="Andrade P."/>
            <person name="Pinho C."/>
            <person name="Perez I de Lanuza G."/>
            <person name="Afonso S."/>
            <person name="Brejcha J."/>
            <person name="Rubin C.J."/>
            <person name="Wallerman O."/>
            <person name="Pereira P."/>
            <person name="Sabatino S.J."/>
            <person name="Bellati A."/>
            <person name="Pellitteri-Rosa D."/>
            <person name="Bosakova Z."/>
            <person name="Bunikis I."/>
            <person name="Carretero M.A."/>
            <person name="Feiner N."/>
            <person name="Marsik P."/>
            <person name="Pauperio F."/>
            <person name="Salvi D."/>
            <person name="Soler L."/>
            <person name="While G.M."/>
            <person name="Uller T."/>
            <person name="Font E."/>
            <person name="Andersson L."/>
            <person name="Carneiro M."/>
        </authorList>
    </citation>
    <scope>NUCLEOTIDE SEQUENCE</scope>
</reference>
<evidence type="ECO:0000313" key="15">
    <source>
        <dbReference type="Proteomes" id="UP000472272"/>
    </source>
</evidence>
<evidence type="ECO:0000256" key="3">
    <source>
        <dbReference type="ARBA" id="ARBA00022723"/>
    </source>
</evidence>
<feature type="domain" description="C2H2-type" evidence="13">
    <location>
        <begin position="16"/>
        <end position="43"/>
    </location>
</feature>
<dbReference type="GO" id="GO:0045892">
    <property type="term" value="P:negative regulation of DNA-templated transcription"/>
    <property type="evidence" value="ECO:0007669"/>
    <property type="project" value="UniProtKB-ARBA"/>
</dbReference>
<dbReference type="GO" id="GO:0042802">
    <property type="term" value="F:identical protein binding"/>
    <property type="evidence" value="ECO:0007669"/>
    <property type="project" value="UniProtKB-ARBA"/>
</dbReference>
<feature type="region of interest" description="Disordered" evidence="12">
    <location>
        <begin position="195"/>
        <end position="284"/>
    </location>
</feature>
<dbReference type="GO" id="GO:0005634">
    <property type="term" value="C:nucleus"/>
    <property type="evidence" value="ECO:0007669"/>
    <property type="project" value="UniProtKB-SubCell"/>
</dbReference>
<feature type="domain" description="C2H2-type" evidence="13">
    <location>
        <begin position="72"/>
        <end position="99"/>
    </location>
</feature>
<evidence type="ECO:0000259" key="13">
    <source>
        <dbReference type="PROSITE" id="PS50157"/>
    </source>
</evidence>
<comment type="similarity">
    <text evidence="2">Belongs to the krueppel C2H2-type zinc-finger protein family.</text>
</comment>
<keyword evidence="3" id="KW-0479">Metal-binding</keyword>
<dbReference type="OMA" id="VELLYCQ"/>
<dbReference type="KEGG" id="pmua:114592100"/>
<feature type="domain" description="C2H2-type" evidence="13">
    <location>
        <begin position="44"/>
        <end position="71"/>
    </location>
</feature>
<evidence type="ECO:0000256" key="5">
    <source>
        <dbReference type="ARBA" id="ARBA00022771"/>
    </source>
</evidence>
<protein>
    <submittedName>
        <fullName evidence="14">Zinc finger protein 883-like</fullName>
    </submittedName>
</protein>
<dbReference type="PROSITE" id="PS00028">
    <property type="entry name" value="ZINC_FINGER_C2H2_1"/>
    <property type="match status" value="7"/>
</dbReference>
<evidence type="ECO:0000256" key="1">
    <source>
        <dbReference type="ARBA" id="ARBA00004123"/>
    </source>
</evidence>
<evidence type="ECO:0000256" key="11">
    <source>
        <dbReference type="PROSITE-ProRule" id="PRU00042"/>
    </source>
</evidence>
<evidence type="ECO:0000256" key="10">
    <source>
        <dbReference type="ARBA" id="ARBA00023242"/>
    </source>
</evidence>
<feature type="compositionally biased region" description="Basic and acidic residues" evidence="12">
    <location>
        <begin position="221"/>
        <end position="242"/>
    </location>
</feature>
<sequence>MEAPPQPRTSGIRKEYPCPECGRNFKRNSHLVRHKRLHTGEKPYKCPECGKSFRQSTDVNTHRRIHTGETPFHCNQCGKSFRYRTGLVKHVRGHEEEKAKACRSCLECGKIISGTLVSVASQTSHAVGRSHKCPDCEKNTQESSHLVVHIPGRATEENYMCPDCGEGFCHSFQLIGHRNLHARFQIPNPGTLCGLEPGVAPLPSDHQDEEQRESPGSICRACDDAVPTEREEKDPSSHERLSRTLLGRLQILDPRRKEASKARPGFSRGQWKRPAARGRESAEDGSAASPVCERFLRSERRHLCFMCGKRFRYESHLVTHERIHTGEKPFECSTCHKSFRDRSDLSKHQKTHSADKPYKCLDCGKSFHHQLTFIRHQRLHPRESSSCDPSRVYFAILPSYHVGAEMSIGDGTETPESLGFPFKQKAQNISPVELLYCQETFDLVLHKKTQPCVSSTAATHQRAGGRSEMEKAQRTISGDAVGVCRD</sequence>
<dbReference type="SMART" id="SM00355">
    <property type="entry name" value="ZnF_C2H2"/>
    <property type="match status" value="8"/>
</dbReference>
<dbReference type="PANTHER" id="PTHR24381:SF393">
    <property type="entry name" value="CHROMATIN-LINKED ADAPTOR FOR MSL PROTEINS, ISOFORM B"/>
    <property type="match status" value="1"/>
</dbReference>
<name>A0A670IQB1_PODMU</name>
<feature type="domain" description="C2H2-type" evidence="13">
    <location>
        <begin position="358"/>
        <end position="385"/>
    </location>
</feature>
<evidence type="ECO:0000256" key="2">
    <source>
        <dbReference type="ARBA" id="ARBA00006991"/>
    </source>
</evidence>
<gene>
    <name evidence="14" type="primary">LOC114592100</name>
</gene>
<dbReference type="GO" id="GO:0000977">
    <property type="term" value="F:RNA polymerase II transcription regulatory region sequence-specific DNA binding"/>
    <property type="evidence" value="ECO:0007669"/>
    <property type="project" value="TreeGrafter"/>
</dbReference>
<dbReference type="Pfam" id="PF00096">
    <property type="entry name" value="zf-C2H2"/>
    <property type="match status" value="7"/>
</dbReference>
<evidence type="ECO:0000256" key="12">
    <source>
        <dbReference type="SAM" id="MobiDB-lite"/>
    </source>
</evidence>
<dbReference type="FunFam" id="3.30.160.60:FF:000212">
    <property type="entry name" value="zinc finger protein 382 isoform X2"/>
    <property type="match status" value="1"/>
</dbReference>
<dbReference type="Ensembl" id="ENSPMRT00000014830.1">
    <property type="protein sequence ID" value="ENSPMRP00000013876.1"/>
    <property type="gene ID" value="ENSPMRG00000009307.1"/>
</dbReference>
<keyword evidence="15" id="KW-1185">Reference proteome</keyword>
<dbReference type="Gene3D" id="3.30.160.60">
    <property type="entry name" value="Classic Zinc Finger"/>
    <property type="match status" value="7"/>
</dbReference>
<reference evidence="14" key="2">
    <citation type="submission" date="2025-08" db="UniProtKB">
        <authorList>
            <consortium name="Ensembl"/>
        </authorList>
    </citation>
    <scope>IDENTIFICATION</scope>
</reference>
<dbReference type="GeneID" id="114592100"/>
<dbReference type="InterPro" id="IPR036236">
    <property type="entry name" value="Znf_C2H2_sf"/>
</dbReference>
<keyword evidence="8" id="KW-0238">DNA-binding</keyword>
<keyword evidence="5 11" id="KW-0863">Zinc-finger</keyword>
<feature type="domain" description="C2H2-type" evidence="13">
    <location>
        <begin position="159"/>
        <end position="186"/>
    </location>
</feature>
<feature type="domain" description="C2H2-type" evidence="13">
    <location>
        <begin position="302"/>
        <end position="329"/>
    </location>
</feature>
<dbReference type="PANTHER" id="PTHR24381">
    <property type="entry name" value="ZINC FINGER PROTEIN"/>
    <property type="match status" value="1"/>
</dbReference>
<dbReference type="PROSITE" id="PS50157">
    <property type="entry name" value="ZINC_FINGER_C2H2_2"/>
    <property type="match status" value="7"/>
</dbReference>
<dbReference type="GeneTree" id="ENSGT01150000286944"/>
<dbReference type="FunFam" id="3.30.160.60:FF:002239">
    <property type="entry name" value="Zinc finger protein 226"/>
    <property type="match status" value="1"/>
</dbReference>
<dbReference type="RefSeq" id="XP_028575819.1">
    <property type="nucleotide sequence ID" value="XM_028719986.1"/>
</dbReference>
<dbReference type="OrthoDB" id="8922241at2759"/>
<evidence type="ECO:0000256" key="9">
    <source>
        <dbReference type="ARBA" id="ARBA00023163"/>
    </source>
</evidence>
<dbReference type="FunFam" id="3.30.160.60:FF:000520">
    <property type="entry name" value="zinc finger protein 629 isoform X2"/>
    <property type="match status" value="1"/>
</dbReference>
<evidence type="ECO:0000256" key="4">
    <source>
        <dbReference type="ARBA" id="ARBA00022737"/>
    </source>
</evidence>